<reference evidence="1 2" key="1">
    <citation type="submission" date="2022-12" db="EMBL/GenBank/DDBJ databases">
        <title>Two new species, Stenotrophomonas aracearum and Stenotrophomonas oahuensis, isolated from Anthurium (Araceae family) in Hawaii.</title>
        <authorList>
            <person name="Chunag S.C."/>
            <person name="Dobhal S."/>
            <person name="Alvarez A."/>
            <person name="Arif M."/>
        </authorList>
    </citation>
    <scope>NUCLEOTIDE SEQUENCE [LARGE SCALE GENOMIC DNA]</scope>
    <source>
        <strain evidence="1 2">A5586</strain>
    </source>
</reference>
<dbReference type="EMBL" id="CP115541">
    <property type="protein sequence ID" value="WNH53875.1"/>
    <property type="molecule type" value="Genomic_DNA"/>
</dbReference>
<keyword evidence="2" id="KW-1185">Reference proteome</keyword>
<organism evidence="1 2">
    <name type="scientific">Stenotrophomonas oahuensis</name>
    <dbReference type="NCBI Taxonomy" id="3003271"/>
    <lineage>
        <taxon>Bacteria</taxon>
        <taxon>Pseudomonadati</taxon>
        <taxon>Pseudomonadota</taxon>
        <taxon>Gammaproteobacteria</taxon>
        <taxon>Lysobacterales</taxon>
        <taxon>Lysobacteraceae</taxon>
        <taxon>Stenotrophomonas</taxon>
    </lineage>
</organism>
<protein>
    <recommendedName>
        <fullName evidence="3">Type II toxin-antitoxin system ParD family antitoxin</fullName>
    </recommendedName>
</protein>
<evidence type="ECO:0008006" key="3">
    <source>
        <dbReference type="Google" id="ProtNLM"/>
    </source>
</evidence>
<proteinExistence type="predicted"/>
<sequence length="68" mass="7552">MNDSNPGSAGRWPAPAAPNQHAGVAITNEATYRAHVLTKIQRGRADIESGRHYTTDQARGRLRKWLTR</sequence>
<dbReference type="Proteomes" id="UP001302072">
    <property type="component" value="Chromosome"/>
</dbReference>
<name>A0ABY9YSF8_9GAMM</name>
<gene>
    <name evidence="1" type="ORF">PDM29_06230</name>
</gene>
<accession>A0ABY9YSF8</accession>
<evidence type="ECO:0000313" key="1">
    <source>
        <dbReference type="EMBL" id="WNH53875.1"/>
    </source>
</evidence>
<dbReference type="RefSeq" id="WP_311193004.1">
    <property type="nucleotide sequence ID" value="NZ_CP115541.1"/>
</dbReference>
<evidence type="ECO:0000313" key="2">
    <source>
        <dbReference type="Proteomes" id="UP001302072"/>
    </source>
</evidence>